<sequence>MPPPFSRPVQELTIPEYIQRLDTLAESKDSVSYVNLALSGITESDHQVKVASLRHRLDTEAEADHPILFTRDIDSANIISPEIVVNGEIYFNFIPKHYESLSKNIRLSYDIVEGETVRSVPVHKIPNYGIAKWKLRDSIRICFPRLSSEARQSHHLFQVECQLFYDLVVRPAMAAEMDIRGLDLPPNYTSEMFRSRSASGRLILSGRPVPSWIIHNLVARMRDLVEESGLEWAEGFFFLHEIRGLKSASYHAHDELAAEEALEEFWGDHCVDPEALENPQCHCWIDIGGEVSSNHPDGPKCLAWLAEAHPNLLIEVAKLSRRRANALTVVGNGKYYRDPTSHFIDLCGFRAMPGVRSQGPYKMVYCQAYQTCKSVTAIHDGNDFAKRITVNDMLTSKKATYIDNLIDLYEASQHRVVSCARIEVRVPLRYANTVMLGLNPSVFRDSLASIDVADWWAIRIHKAVALQHVIRWIQEGDTKHQMDIRALLLLGASAWLLNALHATPDDGPSSRKLMDAVLPRRPRRTVDPDHFAYRMRKSSEVQNRDEDNYATPSDDEADDLENIINRTGVLRFNSPEPTVWPYPVPAARDRADTIPCNEHGMIFLRDIRIGPEYPNPRFATSPHSTLDEAAFKFTFGCNPADVEKYFRKKHATESANTSRTKNRVPQRLTITSSDAEKMRLLIHVRGADELAGTTVADRDTSDEEMASPDEEGDVRLPRALPTLTKGQEINLIYTHMLRDILNTSPNQRKLSEGSYCRLTREERSAADESLYKVDDLGKLFHCGRFKRVGTTSKVWELAFDRLVPEKGAMLPTGAQNYLTSVYYLRWQAYMENHEDWREAREGIRKRFNKLRWMPLVKSDRIWCTRRDPKLTPSPGLSDADPAPQFILRGDLITFSTPVYAADSDQE</sequence>
<gene>
    <name evidence="2" type="ORF">FA15DRAFT_711465</name>
</gene>
<dbReference type="Proteomes" id="UP000307440">
    <property type="component" value="Unassembled WGS sequence"/>
</dbReference>
<feature type="compositionally biased region" description="Acidic residues" evidence="1">
    <location>
        <begin position="700"/>
        <end position="712"/>
    </location>
</feature>
<dbReference type="AlphaFoldDB" id="A0A5C3K9J7"/>
<evidence type="ECO:0000313" key="2">
    <source>
        <dbReference type="EMBL" id="TFK16729.1"/>
    </source>
</evidence>
<evidence type="ECO:0000313" key="3">
    <source>
        <dbReference type="Proteomes" id="UP000307440"/>
    </source>
</evidence>
<dbReference type="OrthoDB" id="3261690at2759"/>
<evidence type="ECO:0000256" key="1">
    <source>
        <dbReference type="SAM" id="MobiDB-lite"/>
    </source>
</evidence>
<keyword evidence="3" id="KW-1185">Reference proteome</keyword>
<dbReference type="STRING" id="230819.A0A5C3K9J7"/>
<protein>
    <submittedName>
        <fullName evidence="2">Uncharacterized protein</fullName>
    </submittedName>
</protein>
<reference evidence="2 3" key="1">
    <citation type="journal article" date="2019" name="Nat. Ecol. Evol.">
        <title>Megaphylogeny resolves global patterns of mushroom evolution.</title>
        <authorList>
            <person name="Varga T."/>
            <person name="Krizsan K."/>
            <person name="Foldi C."/>
            <person name="Dima B."/>
            <person name="Sanchez-Garcia M."/>
            <person name="Sanchez-Ramirez S."/>
            <person name="Szollosi G.J."/>
            <person name="Szarkandi J.G."/>
            <person name="Papp V."/>
            <person name="Albert L."/>
            <person name="Andreopoulos W."/>
            <person name="Angelini C."/>
            <person name="Antonin V."/>
            <person name="Barry K.W."/>
            <person name="Bougher N.L."/>
            <person name="Buchanan P."/>
            <person name="Buyck B."/>
            <person name="Bense V."/>
            <person name="Catcheside P."/>
            <person name="Chovatia M."/>
            <person name="Cooper J."/>
            <person name="Damon W."/>
            <person name="Desjardin D."/>
            <person name="Finy P."/>
            <person name="Geml J."/>
            <person name="Haridas S."/>
            <person name="Hughes K."/>
            <person name="Justo A."/>
            <person name="Karasinski D."/>
            <person name="Kautmanova I."/>
            <person name="Kiss B."/>
            <person name="Kocsube S."/>
            <person name="Kotiranta H."/>
            <person name="LaButti K.M."/>
            <person name="Lechner B.E."/>
            <person name="Liimatainen K."/>
            <person name="Lipzen A."/>
            <person name="Lukacs Z."/>
            <person name="Mihaltcheva S."/>
            <person name="Morgado L.N."/>
            <person name="Niskanen T."/>
            <person name="Noordeloos M.E."/>
            <person name="Ohm R.A."/>
            <person name="Ortiz-Santana B."/>
            <person name="Ovrebo C."/>
            <person name="Racz N."/>
            <person name="Riley R."/>
            <person name="Savchenko A."/>
            <person name="Shiryaev A."/>
            <person name="Soop K."/>
            <person name="Spirin V."/>
            <person name="Szebenyi C."/>
            <person name="Tomsovsky M."/>
            <person name="Tulloss R.E."/>
            <person name="Uehling J."/>
            <person name="Grigoriev I.V."/>
            <person name="Vagvolgyi C."/>
            <person name="Papp T."/>
            <person name="Martin F.M."/>
            <person name="Miettinen O."/>
            <person name="Hibbett D.S."/>
            <person name="Nagy L.G."/>
        </authorList>
    </citation>
    <scope>NUCLEOTIDE SEQUENCE [LARGE SCALE GENOMIC DNA]</scope>
    <source>
        <strain evidence="2 3">CBS 121175</strain>
    </source>
</reference>
<accession>A0A5C3K9J7</accession>
<proteinExistence type="predicted"/>
<dbReference type="EMBL" id="ML210657">
    <property type="protein sequence ID" value="TFK16729.1"/>
    <property type="molecule type" value="Genomic_DNA"/>
</dbReference>
<feature type="compositionally biased region" description="Basic and acidic residues" evidence="1">
    <location>
        <begin position="536"/>
        <end position="547"/>
    </location>
</feature>
<feature type="region of interest" description="Disordered" evidence="1">
    <location>
        <begin position="692"/>
        <end position="718"/>
    </location>
</feature>
<feature type="region of interest" description="Disordered" evidence="1">
    <location>
        <begin position="536"/>
        <end position="557"/>
    </location>
</feature>
<organism evidence="2 3">
    <name type="scientific">Coprinopsis marcescibilis</name>
    <name type="common">Agaric fungus</name>
    <name type="synonym">Psathyrella marcescibilis</name>
    <dbReference type="NCBI Taxonomy" id="230819"/>
    <lineage>
        <taxon>Eukaryota</taxon>
        <taxon>Fungi</taxon>
        <taxon>Dikarya</taxon>
        <taxon>Basidiomycota</taxon>
        <taxon>Agaricomycotina</taxon>
        <taxon>Agaricomycetes</taxon>
        <taxon>Agaricomycetidae</taxon>
        <taxon>Agaricales</taxon>
        <taxon>Agaricineae</taxon>
        <taxon>Psathyrellaceae</taxon>
        <taxon>Coprinopsis</taxon>
    </lineage>
</organism>
<name>A0A5C3K9J7_COPMA</name>